<proteinExistence type="predicted"/>
<dbReference type="Gene3D" id="1.10.472.10">
    <property type="entry name" value="Cyclin-like"/>
    <property type="match status" value="1"/>
</dbReference>
<comment type="caution">
    <text evidence="2">The sequence shown here is derived from an EMBL/GenBank/DDBJ whole genome shotgun (WGS) entry which is preliminary data.</text>
</comment>
<dbReference type="EMBL" id="CAUH01006378">
    <property type="protein sequence ID" value="CCU82429.1"/>
    <property type="molecule type" value="Genomic_DNA"/>
</dbReference>
<dbReference type="eggNOG" id="KOG1674">
    <property type="taxonomic scope" value="Eukaryota"/>
</dbReference>
<dbReference type="GO" id="GO:0016538">
    <property type="term" value="F:cyclin-dependent protein serine/threonine kinase regulator activity"/>
    <property type="evidence" value="ECO:0007669"/>
    <property type="project" value="TreeGrafter"/>
</dbReference>
<reference evidence="2 3" key="1">
    <citation type="journal article" date="2010" name="Science">
        <title>Genome expansion and gene loss in powdery mildew fungi reveal tradeoffs in extreme parasitism.</title>
        <authorList>
            <person name="Spanu P.D."/>
            <person name="Abbott J.C."/>
            <person name="Amselem J."/>
            <person name="Burgis T.A."/>
            <person name="Soanes D.M."/>
            <person name="Stueber K."/>
            <person name="Ver Loren van Themaat E."/>
            <person name="Brown J.K.M."/>
            <person name="Butcher S.A."/>
            <person name="Gurr S.J."/>
            <person name="Lebrun M.-H."/>
            <person name="Ridout C.J."/>
            <person name="Schulze-Lefert P."/>
            <person name="Talbot N.J."/>
            <person name="Ahmadinejad N."/>
            <person name="Ametz C."/>
            <person name="Barton G.R."/>
            <person name="Benjdia M."/>
            <person name="Bidzinski P."/>
            <person name="Bindschedler L.V."/>
            <person name="Both M."/>
            <person name="Brewer M.T."/>
            <person name="Cadle-Davidson L."/>
            <person name="Cadle-Davidson M.M."/>
            <person name="Collemare J."/>
            <person name="Cramer R."/>
            <person name="Frenkel O."/>
            <person name="Godfrey D."/>
            <person name="Harriman J."/>
            <person name="Hoede C."/>
            <person name="King B.C."/>
            <person name="Klages S."/>
            <person name="Kleemann J."/>
            <person name="Knoll D."/>
            <person name="Koti P.S."/>
            <person name="Kreplak J."/>
            <person name="Lopez-Ruiz F.J."/>
            <person name="Lu X."/>
            <person name="Maekawa T."/>
            <person name="Mahanil S."/>
            <person name="Micali C."/>
            <person name="Milgroom M.G."/>
            <person name="Montana G."/>
            <person name="Noir S."/>
            <person name="O'Connell R.J."/>
            <person name="Oberhaensli S."/>
            <person name="Parlange F."/>
            <person name="Pedersen C."/>
            <person name="Quesneville H."/>
            <person name="Reinhardt R."/>
            <person name="Rott M."/>
            <person name="Sacristan S."/>
            <person name="Schmidt S.M."/>
            <person name="Schoen M."/>
            <person name="Skamnioti P."/>
            <person name="Sommer H."/>
            <person name="Stephens A."/>
            <person name="Takahara H."/>
            <person name="Thordal-Christensen H."/>
            <person name="Vigouroux M."/>
            <person name="Wessling R."/>
            <person name="Wicker T."/>
            <person name="Panstruga R."/>
        </authorList>
    </citation>
    <scope>NUCLEOTIDE SEQUENCE [LARGE SCALE GENOMIC DNA]</scope>
    <source>
        <strain evidence="2">DH14</strain>
    </source>
</reference>
<dbReference type="OrthoDB" id="337735at2759"/>
<dbReference type="STRING" id="546991.N1JHT1"/>
<dbReference type="Pfam" id="PF08613">
    <property type="entry name" value="Cyclin"/>
    <property type="match status" value="1"/>
</dbReference>
<dbReference type="Proteomes" id="UP000015441">
    <property type="component" value="Unassembled WGS sequence"/>
</dbReference>
<evidence type="ECO:0000313" key="3">
    <source>
        <dbReference type="Proteomes" id="UP000015441"/>
    </source>
</evidence>
<sequence>MCLYSNHQSTKPNNSPLEVKMRKSPVVESTSPEIISYVDAATQWKKDSESMSTFHAETLCASGEIPAATAVLASKISHATRITPVTGNLPQSVVIKRQTSQTPCVPPLTSDGNQLFKRMKTETTSFKALPLNYEFCPVKDMVILISNMIQELIHTNDNLPLLPGVLTRFHSRTPPAISVAEYLQRLAKHATLTPPLLLSMVYYIDQLCLLYPPFTINSLTVHRFLITAGTVAAKGLSDSFWNNATYARVGGIKVAELGLLELDFLYRLDWKIVPNPEALVNYYQGLIARNPSYRLKEDEKCSVCDEDGNQIEEPKDGPSRLEGDNNKKWKAWMDALRVFVQPICSIPAQPVEVANVVIQLPFLEAEILSYETPDISSLTCDENLQEAKHLRVGIYDPLTTTWTSSTSITSSVTFTKGYSPIMVLNLNKNLKVVSVSIKGHRIDAGQTRNFGPKLRIISMKSGVRPTLLKPIVLKEGQSEETIPEKSFLQRYWWVLLAGVILAMSAGGSE</sequence>
<dbReference type="InterPro" id="IPR013922">
    <property type="entry name" value="Cyclin_PHO80-like"/>
</dbReference>
<keyword evidence="3" id="KW-1185">Reference proteome</keyword>
<dbReference type="GO" id="GO:0005634">
    <property type="term" value="C:nucleus"/>
    <property type="evidence" value="ECO:0007669"/>
    <property type="project" value="TreeGrafter"/>
</dbReference>
<dbReference type="InParanoid" id="N1JHT1"/>
<name>N1JHT1_BLUG1</name>
<organism evidence="2 3">
    <name type="scientific">Blumeria graminis f. sp. hordei (strain DH14)</name>
    <name type="common">Barley powdery mildew</name>
    <name type="synonym">Oidium monilioides f. sp. hordei</name>
    <dbReference type="NCBI Taxonomy" id="546991"/>
    <lineage>
        <taxon>Eukaryota</taxon>
        <taxon>Fungi</taxon>
        <taxon>Dikarya</taxon>
        <taxon>Ascomycota</taxon>
        <taxon>Pezizomycotina</taxon>
        <taxon>Leotiomycetes</taxon>
        <taxon>Erysiphales</taxon>
        <taxon>Erysiphaceae</taxon>
        <taxon>Blumeria</taxon>
        <taxon>Blumeria hordei</taxon>
    </lineage>
</organism>
<dbReference type="GO" id="GO:0000307">
    <property type="term" value="C:cyclin-dependent protein kinase holoenzyme complex"/>
    <property type="evidence" value="ECO:0007669"/>
    <property type="project" value="TreeGrafter"/>
</dbReference>
<dbReference type="AlphaFoldDB" id="N1JHT1"/>
<gene>
    <name evidence="2" type="ORF">BGHDH14_bgh03222</name>
</gene>
<feature type="region of interest" description="Disordered" evidence="1">
    <location>
        <begin position="1"/>
        <end position="25"/>
    </location>
</feature>
<evidence type="ECO:0000313" key="2">
    <source>
        <dbReference type="EMBL" id="CCU82429.1"/>
    </source>
</evidence>
<dbReference type="PANTHER" id="PTHR15615">
    <property type="match status" value="1"/>
</dbReference>
<evidence type="ECO:0008006" key="4">
    <source>
        <dbReference type="Google" id="ProtNLM"/>
    </source>
</evidence>
<dbReference type="GO" id="GO:0019901">
    <property type="term" value="F:protein kinase binding"/>
    <property type="evidence" value="ECO:0007669"/>
    <property type="project" value="InterPro"/>
</dbReference>
<dbReference type="CDD" id="cd20558">
    <property type="entry name" value="CYCLIN_ScPCL7-like"/>
    <property type="match status" value="1"/>
</dbReference>
<evidence type="ECO:0000256" key="1">
    <source>
        <dbReference type="SAM" id="MobiDB-lite"/>
    </source>
</evidence>
<dbReference type="HOGENOM" id="CLU_023749_2_0_1"/>
<feature type="compositionally biased region" description="Polar residues" evidence="1">
    <location>
        <begin position="1"/>
        <end position="16"/>
    </location>
</feature>
<protein>
    <recommendedName>
        <fullName evidence="4">Cyclin</fullName>
    </recommendedName>
</protein>
<dbReference type="PANTHER" id="PTHR15615:SF117">
    <property type="entry name" value="PHO85 CYCLIN PHO80"/>
    <property type="match status" value="1"/>
</dbReference>
<accession>N1JHT1</accession>